<protein>
    <submittedName>
        <fullName evidence="1">Uncharacterized protein</fullName>
    </submittedName>
</protein>
<proteinExistence type="predicted"/>
<dbReference type="eggNOG" id="ENOG502R934">
    <property type="taxonomic scope" value="Eukaryota"/>
</dbReference>
<organism evidence="1 2">
    <name type="scientific">Globisporangium ultimum (strain ATCC 200006 / CBS 805.95 / DAOM BR144)</name>
    <name type="common">Pythium ultimum</name>
    <dbReference type="NCBI Taxonomy" id="431595"/>
    <lineage>
        <taxon>Eukaryota</taxon>
        <taxon>Sar</taxon>
        <taxon>Stramenopiles</taxon>
        <taxon>Oomycota</taxon>
        <taxon>Peronosporomycetes</taxon>
        <taxon>Pythiales</taxon>
        <taxon>Pythiaceae</taxon>
        <taxon>Globisporangium</taxon>
    </lineage>
</organism>
<dbReference type="STRING" id="431595.K3WYF4"/>
<dbReference type="EMBL" id="GL376624">
    <property type="status" value="NOT_ANNOTATED_CDS"/>
    <property type="molecule type" value="Genomic_DNA"/>
</dbReference>
<evidence type="ECO:0000313" key="2">
    <source>
        <dbReference type="Proteomes" id="UP000019132"/>
    </source>
</evidence>
<reference evidence="1" key="3">
    <citation type="submission" date="2015-02" db="UniProtKB">
        <authorList>
            <consortium name="EnsemblProtists"/>
        </authorList>
    </citation>
    <scope>IDENTIFICATION</scope>
    <source>
        <strain evidence="1">DAOM BR144</strain>
    </source>
</reference>
<dbReference type="Proteomes" id="UP000019132">
    <property type="component" value="Unassembled WGS sequence"/>
</dbReference>
<reference evidence="2" key="1">
    <citation type="journal article" date="2010" name="Genome Biol.">
        <title>Genome sequence of the necrotrophic plant pathogen Pythium ultimum reveals original pathogenicity mechanisms and effector repertoire.</title>
        <authorList>
            <person name="Levesque C.A."/>
            <person name="Brouwer H."/>
            <person name="Cano L."/>
            <person name="Hamilton J.P."/>
            <person name="Holt C."/>
            <person name="Huitema E."/>
            <person name="Raffaele S."/>
            <person name="Robideau G.P."/>
            <person name="Thines M."/>
            <person name="Win J."/>
            <person name="Zerillo M.M."/>
            <person name="Beakes G.W."/>
            <person name="Boore J.L."/>
            <person name="Busam D."/>
            <person name="Dumas B."/>
            <person name="Ferriera S."/>
            <person name="Fuerstenberg S.I."/>
            <person name="Gachon C.M."/>
            <person name="Gaulin E."/>
            <person name="Govers F."/>
            <person name="Grenville-Briggs L."/>
            <person name="Horner N."/>
            <person name="Hostetler J."/>
            <person name="Jiang R.H."/>
            <person name="Johnson J."/>
            <person name="Krajaejun T."/>
            <person name="Lin H."/>
            <person name="Meijer H.J."/>
            <person name="Moore B."/>
            <person name="Morris P."/>
            <person name="Phuntmart V."/>
            <person name="Puiu D."/>
            <person name="Shetty J."/>
            <person name="Stajich J.E."/>
            <person name="Tripathy S."/>
            <person name="Wawra S."/>
            <person name="van West P."/>
            <person name="Whitty B.R."/>
            <person name="Coutinho P.M."/>
            <person name="Henrissat B."/>
            <person name="Martin F."/>
            <person name="Thomas P.D."/>
            <person name="Tyler B.M."/>
            <person name="De Vries R.P."/>
            <person name="Kamoun S."/>
            <person name="Yandell M."/>
            <person name="Tisserat N."/>
            <person name="Buell C.R."/>
        </authorList>
    </citation>
    <scope>NUCLEOTIDE SEQUENCE</scope>
    <source>
        <strain evidence="2">DAOM:BR144</strain>
    </source>
</reference>
<keyword evidence="2" id="KW-1185">Reference proteome</keyword>
<name>K3WYF4_GLOUD</name>
<dbReference type="EnsemblProtists" id="PYU1_T010003">
    <property type="protein sequence ID" value="PYU1_T010003"/>
    <property type="gene ID" value="PYU1_G009984"/>
</dbReference>
<accession>K3WYF4</accession>
<sequence>MLLESHLHALRIHVDVGKVPKTTSVHTAAIEPCVFLSWEWVYQGVSQRGISNECWFAMKNASLWSGGWAFDPRRAIVESAKTGVAIVRTGRFLATGPGGLSQLLSFSRAVAVDEEVVTQKQMQMVLFLESIYPCLEAIVADEYELGLAKDDSELFAKHSGSETMWKLVDADLTGSASRDVNDISAYECGICGLELTNIYKQCLGCTAYASKRRPNVSYTSFRMCLRCHAHPKHHHFKSRTIHGYYGQLLSSEGHTGSPPSMTERGYFECRCTISRPCDFCGGCQACTCVCHTRFQTRFRFLAPEGLDQLRLDVDEVIKLHKQTAH</sequence>
<dbReference type="AlphaFoldDB" id="K3WYF4"/>
<dbReference type="VEuPathDB" id="FungiDB:PYU1_G009984"/>
<reference evidence="2" key="2">
    <citation type="submission" date="2010-04" db="EMBL/GenBank/DDBJ databases">
        <authorList>
            <person name="Buell R."/>
            <person name="Hamilton J."/>
            <person name="Hostetler J."/>
        </authorList>
    </citation>
    <scope>NUCLEOTIDE SEQUENCE [LARGE SCALE GENOMIC DNA]</scope>
    <source>
        <strain evidence="2">DAOM:BR144</strain>
    </source>
</reference>
<dbReference type="InParanoid" id="K3WYF4"/>
<dbReference type="HOGENOM" id="CLU_856571_0_0_1"/>
<evidence type="ECO:0000313" key="1">
    <source>
        <dbReference type="EnsemblProtists" id="PYU1_T010003"/>
    </source>
</evidence>